<dbReference type="InterPro" id="IPR002885">
    <property type="entry name" value="PPR_rpt"/>
</dbReference>
<evidence type="ECO:0000313" key="4">
    <source>
        <dbReference type="Proteomes" id="UP001412067"/>
    </source>
</evidence>
<feature type="repeat" description="PPR" evidence="2">
    <location>
        <begin position="393"/>
        <end position="427"/>
    </location>
</feature>
<evidence type="ECO:0000313" key="3">
    <source>
        <dbReference type="EMBL" id="KAK8971198.1"/>
    </source>
</evidence>
<name>A0ABR2N4Y3_9ASPA</name>
<dbReference type="NCBIfam" id="TIGR00756">
    <property type="entry name" value="PPR"/>
    <property type="match status" value="6"/>
</dbReference>
<comment type="caution">
    <text evidence="3">The sequence shown here is derived from an EMBL/GenBank/DDBJ whole genome shotgun (WGS) entry which is preliminary data.</text>
</comment>
<gene>
    <name evidence="3" type="primary">PCMP-H52</name>
    <name evidence="3" type="ORF">KSP40_PGU013537</name>
</gene>
<sequence length="587" mass="65204">MFQTCPIPTSISFPQFLLLFPASRRSPPCNDLLNSCSSLSDLRRLHSSLLTHGLAPRLAIATKLIYLASALCPTMSYARKLFDDMPRRDSFLWNTLIRGYATAGPCQEVPLLYREMHRAGFTPDHFTFPFVIRSCSVISAITEGKQAHCNIVKNRFDSNVFAQSSLIAMYFQTGEISDAEMVFREMEERSVVSWTAMIAGYSQNCYFDKSRCVFRQMISAGAKPNEITLVSVLPACNDVKQSDLGRSIHGFVIKCGLDPHLSLANAIMAMYGRCGSTQSAKYLFERMPVRSLVSWNTMIAVYEQNDDGDAAIRIFRRLMAEKIAVDCVTLVSVISACTNTGNLEIGRFVHELARKRGLEIDPRIGNALLDMYGKCGKIESARDLFQKLIPLKSVISWSAMIGAYAAHGHADEALKLFSEMKDEKITPNKSTFTSVLAACSHSGRVEEGLRHFDGMKRDYGVVPAVEHCACVVDLLGRAGRIGEALGFVERMEVKPDRAVWGALLGACRMHGNVEMAELVVEDLLRLDRHDATICVLMANLYAEAGRWEDAARMRRRIKERVMTKAPGFSTVETYKELAGGGGLPIIL</sequence>
<accession>A0ABR2N4Y3</accession>
<keyword evidence="1" id="KW-0677">Repeat</keyword>
<dbReference type="Pfam" id="PF20431">
    <property type="entry name" value="E_motif"/>
    <property type="match status" value="1"/>
</dbReference>
<dbReference type="Proteomes" id="UP001412067">
    <property type="component" value="Unassembled WGS sequence"/>
</dbReference>
<dbReference type="InterPro" id="IPR011990">
    <property type="entry name" value="TPR-like_helical_dom_sf"/>
</dbReference>
<feature type="repeat" description="PPR" evidence="2">
    <location>
        <begin position="190"/>
        <end position="224"/>
    </location>
</feature>
<feature type="repeat" description="PPR" evidence="2">
    <location>
        <begin position="428"/>
        <end position="463"/>
    </location>
</feature>
<dbReference type="EMBL" id="JBBWWR010000001">
    <property type="protein sequence ID" value="KAK8971198.1"/>
    <property type="molecule type" value="Genomic_DNA"/>
</dbReference>
<reference evidence="3 4" key="1">
    <citation type="journal article" date="2022" name="Nat. Plants">
        <title>Genomes of leafy and leafless Platanthera orchids illuminate the evolution of mycoheterotrophy.</title>
        <authorList>
            <person name="Li M.H."/>
            <person name="Liu K.W."/>
            <person name="Li Z."/>
            <person name="Lu H.C."/>
            <person name="Ye Q.L."/>
            <person name="Zhang D."/>
            <person name="Wang J.Y."/>
            <person name="Li Y.F."/>
            <person name="Zhong Z.M."/>
            <person name="Liu X."/>
            <person name="Yu X."/>
            <person name="Liu D.K."/>
            <person name="Tu X.D."/>
            <person name="Liu B."/>
            <person name="Hao Y."/>
            <person name="Liao X.Y."/>
            <person name="Jiang Y.T."/>
            <person name="Sun W.H."/>
            <person name="Chen J."/>
            <person name="Chen Y.Q."/>
            <person name="Ai Y."/>
            <person name="Zhai J.W."/>
            <person name="Wu S.S."/>
            <person name="Zhou Z."/>
            <person name="Hsiao Y.Y."/>
            <person name="Wu W.L."/>
            <person name="Chen Y.Y."/>
            <person name="Lin Y.F."/>
            <person name="Hsu J.L."/>
            <person name="Li C.Y."/>
            <person name="Wang Z.W."/>
            <person name="Zhao X."/>
            <person name="Zhong W.Y."/>
            <person name="Ma X.K."/>
            <person name="Ma L."/>
            <person name="Huang J."/>
            <person name="Chen G.Z."/>
            <person name="Huang M.Z."/>
            <person name="Huang L."/>
            <person name="Peng D.H."/>
            <person name="Luo Y.B."/>
            <person name="Zou S.Q."/>
            <person name="Chen S.P."/>
            <person name="Lan S."/>
            <person name="Tsai W.C."/>
            <person name="Van de Peer Y."/>
            <person name="Liu Z.J."/>
        </authorList>
    </citation>
    <scope>NUCLEOTIDE SEQUENCE [LARGE SCALE GENOMIC DNA]</scope>
    <source>
        <strain evidence="3">Lor288</strain>
    </source>
</reference>
<feature type="repeat" description="PPR" evidence="2">
    <location>
        <begin position="159"/>
        <end position="189"/>
    </location>
</feature>
<dbReference type="PROSITE" id="PS51375">
    <property type="entry name" value="PPR"/>
    <property type="match status" value="6"/>
</dbReference>
<dbReference type="InterPro" id="IPR046848">
    <property type="entry name" value="E_motif"/>
</dbReference>
<evidence type="ECO:0000256" key="1">
    <source>
        <dbReference type="ARBA" id="ARBA00022737"/>
    </source>
</evidence>
<dbReference type="InterPro" id="IPR046960">
    <property type="entry name" value="PPR_At4g14850-like_plant"/>
</dbReference>
<dbReference type="PANTHER" id="PTHR47926">
    <property type="entry name" value="PENTATRICOPEPTIDE REPEAT-CONTAINING PROTEIN"/>
    <property type="match status" value="1"/>
</dbReference>
<keyword evidence="4" id="KW-1185">Reference proteome</keyword>
<evidence type="ECO:0000256" key="2">
    <source>
        <dbReference type="PROSITE-ProRule" id="PRU00708"/>
    </source>
</evidence>
<dbReference type="Gene3D" id="1.25.40.10">
    <property type="entry name" value="Tetratricopeptide repeat domain"/>
    <property type="match status" value="5"/>
</dbReference>
<dbReference type="Pfam" id="PF13041">
    <property type="entry name" value="PPR_2"/>
    <property type="match status" value="3"/>
</dbReference>
<feature type="repeat" description="PPR" evidence="2">
    <location>
        <begin position="89"/>
        <end position="123"/>
    </location>
</feature>
<dbReference type="SUPFAM" id="SSF48452">
    <property type="entry name" value="TPR-like"/>
    <property type="match status" value="1"/>
</dbReference>
<organism evidence="3 4">
    <name type="scientific">Platanthera guangdongensis</name>
    <dbReference type="NCBI Taxonomy" id="2320717"/>
    <lineage>
        <taxon>Eukaryota</taxon>
        <taxon>Viridiplantae</taxon>
        <taxon>Streptophyta</taxon>
        <taxon>Embryophyta</taxon>
        <taxon>Tracheophyta</taxon>
        <taxon>Spermatophyta</taxon>
        <taxon>Magnoliopsida</taxon>
        <taxon>Liliopsida</taxon>
        <taxon>Asparagales</taxon>
        <taxon>Orchidaceae</taxon>
        <taxon>Orchidoideae</taxon>
        <taxon>Orchideae</taxon>
        <taxon>Orchidinae</taxon>
        <taxon>Platanthera</taxon>
    </lineage>
</organism>
<proteinExistence type="predicted"/>
<dbReference type="Pfam" id="PF01535">
    <property type="entry name" value="PPR"/>
    <property type="match status" value="3"/>
</dbReference>
<protein>
    <submittedName>
        <fullName evidence="3">Pentatricopeptide repeat-containing protein</fullName>
    </submittedName>
</protein>
<dbReference type="PANTHER" id="PTHR47926:SF454">
    <property type="entry name" value="REPEAT-CONTAINING PROTEIN, PUTATIVE-RELATED"/>
    <property type="match status" value="1"/>
</dbReference>
<feature type="repeat" description="PPR" evidence="2">
    <location>
        <begin position="291"/>
        <end position="325"/>
    </location>
</feature>